<dbReference type="KEGG" id="ebla:JGUZn3_17550"/>
<gene>
    <name evidence="4" type="ORF">JGUZn3_17550</name>
</gene>
<dbReference type="PANTHER" id="PTHR43673:SF10">
    <property type="entry name" value="NADH DEHYDROGENASE_NAD(P)H NITROREDUCTASE XCC3605-RELATED"/>
    <property type="match status" value="1"/>
</dbReference>
<dbReference type="AlphaFoldDB" id="A0A7H1NT62"/>
<name>A0A7H1NT62_9PROT</name>
<dbReference type="PANTHER" id="PTHR43673">
    <property type="entry name" value="NAD(P)H NITROREDUCTASE YDGI-RELATED"/>
    <property type="match status" value="1"/>
</dbReference>
<dbReference type="SUPFAM" id="SSF55469">
    <property type="entry name" value="FMN-dependent nitroreductase-like"/>
    <property type="match status" value="1"/>
</dbReference>
<comment type="similarity">
    <text evidence="1">Belongs to the nitroreductase family.</text>
</comment>
<evidence type="ECO:0000313" key="5">
    <source>
        <dbReference type="Proteomes" id="UP000516349"/>
    </source>
</evidence>
<keyword evidence="2" id="KW-0560">Oxidoreductase</keyword>
<dbReference type="Gene3D" id="3.40.109.10">
    <property type="entry name" value="NADH Oxidase"/>
    <property type="match status" value="1"/>
</dbReference>
<sequence>MTQNHPPRTSQYHIDPIFLQRWSPRAFEPVDIPERDLLTILEAGRWAASAYNSQPWRFLYARRTSPYWERFFNLLNDNNKAWAKDASAFILLVSAKTMVSPLTGAVMPNHTHSYSAGTAMAHLMLQATKSGWATHAMSGFDHKKARQDLNIPEDYSVDALMVVGKQADKAKLPQALQDREFPSARNPLNAIAYEGSFRK</sequence>
<feature type="domain" description="Nitroreductase" evidence="3">
    <location>
        <begin position="20"/>
        <end position="165"/>
    </location>
</feature>
<evidence type="ECO:0000313" key="4">
    <source>
        <dbReference type="EMBL" id="QNT78972.1"/>
    </source>
</evidence>
<dbReference type="InterPro" id="IPR029479">
    <property type="entry name" value="Nitroreductase"/>
</dbReference>
<dbReference type="RefSeq" id="WP_203413183.1">
    <property type="nucleotide sequence ID" value="NZ_CP060244.1"/>
</dbReference>
<evidence type="ECO:0000256" key="1">
    <source>
        <dbReference type="ARBA" id="ARBA00007118"/>
    </source>
</evidence>
<dbReference type="CDD" id="cd02138">
    <property type="entry name" value="TdsD-like"/>
    <property type="match status" value="1"/>
</dbReference>
<dbReference type="InterPro" id="IPR000415">
    <property type="entry name" value="Nitroreductase-like"/>
</dbReference>
<dbReference type="EMBL" id="CP060244">
    <property type="protein sequence ID" value="QNT78972.1"/>
    <property type="molecule type" value="Genomic_DNA"/>
</dbReference>
<organism evidence="4 5">
    <name type="scientific">Entomobacter blattae</name>
    <dbReference type="NCBI Taxonomy" id="2762277"/>
    <lineage>
        <taxon>Bacteria</taxon>
        <taxon>Pseudomonadati</taxon>
        <taxon>Pseudomonadota</taxon>
        <taxon>Alphaproteobacteria</taxon>
        <taxon>Acetobacterales</taxon>
        <taxon>Acetobacteraceae</taxon>
        <taxon>Entomobacter</taxon>
    </lineage>
</organism>
<reference evidence="4 5" key="1">
    <citation type="submission" date="2020-08" db="EMBL/GenBank/DDBJ databases">
        <title>Complete genome sequence of Entomobacter blattae G55GP.</title>
        <authorList>
            <person name="Poehlein A."/>
            <person name="Guzman J."/>
            <person name="Daniel R."/>
            <person name="Vilcinskas A."/>
        </authorList>
    </citation>
    <scope>NUCLEOTIDE SEQUENCE [LARGE SCALE GENOMIC DNA]</scope>
    <source>
        <strain evidence="4 5">G55GP</strain>
    </source>
</reference>
<proteinExistence type="inferred from homology"/>
<dbReference type="GO" id="GO:0016491">
    <property type="term" value="F:oxidoreductase activity"/>
    <property type="evidence" value="ECO:0007669"/>
    <property type="project" value="UniProtKB-KW"/>
</dbReference>
<evidence type="ECO:0000259" key="3">
    <source>
        <dbReference type="Pfam" id="PF00881"/>
    </source>
</evidence>
<dbReference type="Proteomes" id="UP000516349">
    <property type="component" value="Chromosome"/>
</dbReference>
<accession>A0A7H1NT62</accession>
<keyword evidence="5" id="KW-1185">Reference proteome</keyword>
<dbReference type="Pfam" id="PF00881">
    <property type="entry name" value="Nitroreductase"/>
    <property type="match status" value="1"/>
</dbReference>
<protein>
    <submittedName>
        <fullName evidence="4">Nitroreductase family protein</fullName>
    </submittedName>
</protein>
<evidence type="ECO:0000256" key="2">
    <source>
        <dbReference type="ARBA" id="ARBA00023002"/>
    </source>
</evidence>